<proteinExistence type="predicted"/>
<feature type="transmembrane region" description="Helical" evidence="1">
    <location>
        <begin position="6"/>
        <end position="31"/>
    </location>
</feature>
<evidence type="ECO:0000313" key="2">
    <source>
        <dbReference type="EMBL" id="MBM6911852.1"/>
    </source>
</evidence>
<sequence>MIDHLPHGTIIVLAACGLVVAIVDAWTLIPCYFQKKDLGKKHIAIDESTVCAILTLVCFGLMDNLSLYEKIVSGSLLTVTVILLIANWTIMTTFMKYKD</sequence>
<organism evidence="2 3">
    <name type="scientific">Veillonella magna</name>
    <dbReference type="NCBI Taxonomy" id="464322"/>
    <lineage>
        <taxon>Bacteria</taxon>
        <taxon>Bacillati</taxon>
        <taxon>Bacillota</taxon>
        <taxon>Negativicutes</taxon>
        <taxon>Veillonellales</taxon>
        <taxon>Veillonellaceae</taxon>
        <taxon>Veillonella</taxon>
    </lineage>
</organism>
<keyword evidence="1" id="KW-1133">Transmembrane helix</keyword>
<reference evidence="2 3" key="1">
    <citation type="journal article" date="2021" name="Sci. Rep.">
        <title>The distribution of antibiotic resistance genes in chicken gut microbiota commensals.</title>
        <authorList>
            <person name="Juricova H."/>
            <person name="Matiasovicova J."/>
            <person name="Kubasova T."/>
            <person name="Cejkova D."/>
            <person name="Rychlik I."/>
        </authorList>
    </citation>
    <scope>NUCLEOTIDE SEQUENCE [LARGE SCALE GENOMIC DNA]</scope>
    <source>
        <strain evidence="2 3">An537</strain>
    </source>
</reference>
<evidence type="ECO:0000256" key="1">
    <source>
        <dbReference type="SAM" id="Phobius"/>
    </source>
</evidence>
<keyword evidence="1" id="KW-0472">Membrane</keyword>
<dbReference type="RefSeq" id="WP_205087170.1">
    <property type="nucleotide sequence ID" value="NZ_JACJLA010000001.1"/>
</dbReference>
<accession>A0ABS2GED8</accession>
<name>A0ABS2GED8_9FIRM</name>
<feature type="transmembrane region" description="Helical" evidence="1">
    <location>
        <begin position="74"/>
        <end position="95"/>
    </location>
</feature>
<keyword evidence="1" id="KW-0812">Transmembrane</keyword>
<dbReference type="EMBL" id="JACJLA010000001">
    <property type="protein sequence ID" value="MBM6911852.1"/>
    <property type="molecule type" value="Genomic_DNA"/>
</dbReference>
<protein>
    <submittedName>
        <fullName evidence="2">Uncharacterized protein</fullName>
    </submittedName>
</protein>
<dbReference type="Proteomes" id="UP000707138">
    <property type="component" value="Unassembled WGS sequence"/>
</dbReference>
<evidence type="ECO:0000313" key="3">
    <source>
        <dbReference type="Proteomes" id="UP000707138"/>
    </source>
</evidence>
<gene>
    <name evidence="2" type="ORF">H6A01_00740</name>
</gene>
<keyword evidence="3" id="KW-1185">Reference proteome</keyword>
<comment type="caution">
    <text evidence="2">The sequence shown here is derived from an EMBL/GenBank/DDBJ whole genome shotgun (WGS) entry which is preliminary data.</text>
</comment>